<dbReference type="PANTHER" id="PTHR23073">
    <property type="entry name" value="26S PROTEASOME REGULATORY SUBUNIT"/>
    <property type="match status" value="1"/>
</dbReference>
<comment type="similarity">
    <text evidence="1">Belongs to the AAA ATPase family.</text>
</comment>
<dbReference type="SUPFAM" id="SSF52540">
    <property type="entry name" value="P-loop containing nucleoside triphosphate hydrolases"/>
    <property type="match status" value="1"/>
</dbReference>
<dbReference type="Pfam" id="PF22977">
    <property type="entry name" value="WHD"/>
    <property type="match status" value="1"/>
</dbReference>
<name>A0ABT9I7P0_9ACTN</name>
<reference evidence="6" key="1">
    <citation type="submission" date="2023-05" db="EMBL/GenBank/DDBJ databases">
        <title>Draft genome of Pseudofrankia sp. BMG5.37.</title>
        <authorList>
            <person name="Gtari M."/>
            <person name="Ghodhbane F."/>
            <person name="Sbissi I."/>
        </authorList>
    </citation>
    <scope>NUCLEOTIDE SEQUENCE [LARGE SCALE GENOMIC DNA]</scope>
    <source>
        <strain evidence="6">BMG 814</strain>
    </source>
</reference>
<accession>A0ABT9I7P0</accession>
<dbReference type="InterPro" id="IPR050221">
    <property type="entry name" value="26S_Proteasome_ATPase"/>
</dbReference>
<proteinExistence type="inferred from homology"/>
<evidence type="ECO:0000256" key="1">
    <source>
        <dbReference type="ARBA" id="ARBA00006914"/>
    </source>
</evidence>
<dbReference type="InterPro" id="IPR003593">
    <property type="entry name" value="AAA+_ATPase"/>
</dbReference>
<evidence type="ECO:0000313" key="6">
    <source>
        <dbReference type="Proteomes" id="UP001233673"/>
    </source>
</evidence>
<dbReference type="InterPro" id="IPR054472">
    <property type="entry name" value="WHD"/>
</dbReference>
<keyword evidence="2" id="KW-0547">Nucleotide-binding</keyword>
<dbReference type="GO" id="GO:0005524">
    <property type="term" value="F:ATP binding"/>
    <property type="evidence" value="ECO:0007669"/>
    <property type="project" value="UniProtKB-KW"/>
</dbReference>
<feature type="domain" description="AAA+ ATPase" evidence="4">
    <location>
        <begin position="430"/>
        <end position="562"/>
    </location>
</feature>
<dbReference type="Pfam" id="PF00004">
    <property type="entry name" value="AAA"/>
    <property type="match status" value="1"/>
</dbReference>
<keyword evidence="6" id="KW-1185">Reference proteome</keyword>
<dbReference type="RefSeq" id="WP_305998295.1">
    <property type="nucleotide sequence ID" value="NZ_JASNFN010000002.1"/>
</dbReference>
<sequence length="638" mass="67447">MTTNPAAGRTARARRPARFADALLAELEVLRVRLRAAAGQPDGLEVRVTAAEADLADARGQALQPNGLDRVADGFGLSDFERAVLLLAAGPELVGAVADELTAVHGDPCPTFGLALSLLPGAHWNALTPAAPLRRWRLLHPPGAESVTGARLTVDERVLHSLLGADYLEPELAVIARPVCPHPALPDSLSAAADRVTDAWRERRIPLLQGPQPPNLLCVAGVAADRTGLSLYTVSAEDLPAAAPDRDRVLRLMERESVLAGAAWAFDVDAARGEEPRAAVRAICGMDAPVALLGAADPVAGAPEPVAVRVPRLPIPERLAAVRRALAGPAPGAAGSREVETVAGVFDLSLPDLDLAARDAAHGIPLWDACRARSRGRFPGTQVITPRARWEDLVLPEAKIEQLRALVAAVRHRSRVLHEWGFADRSGRGLGTAALFTGPSGTGKTLAAEVIAGELGLDLVVVDLSQVVSKYIGETEKNLGRVFDAAEDGAAVLLFDEADTLFGKRTEVRDSHDRYANLEVGYLLQRIESFRGLALLTTNARSALDQAFLRRLRTVVTFTYPDKAAREALWRRAFPAATPTAGLDPARLATVDLPGGGIAAAALTAAYLGAETGMVDADMVATATRWELAKSGRSFGTS</sequence>
<evidence type="ECO:0000259" key="4">
    <source>
        <dbReference type="SMART" id="SM00382"/>
    </source>
</evidence>
<protein>
    <submittedName>
        <fullName evidence="5">ATP-binding protein</fullName>
    </submittedName>
</protein>
<organism evidence="5 6">
    <name type="scientific">Blastococcus carthaginiensis</name>
    <dbReference type="NCBI Taxonomy" id="3050034"/>
    <lineage>
        <taxon>Bacteria</taxon>
        <taxon>Bacillati</taxon>
        <taxon>Actinomycetota</taxon>
        <taxon>Actinomycetes</taxon>
        <taxon>Geodermatophilales</taxon>
        <taxon>Geodermatophilaceae</taxon>
        <taxon>Blastococcus</taxon>
    </lineage>
</organism>
<gene>
    <name evidence="5" type="ORF">QOZ88_02915</name>
</gene>
<dbReference type="Proteomes" id="UP001233673">
    <property type="component" value="Unassembled WGS sequence"/>
</dbReference>
<dbReference type="Gene3D" id="3.40.50.300">
    <property type="entry name" value="P-loop containing nucleotide triphosphate hydrolases"/>
    <property type="match status" value="1"/>
</dbReference>
<dbReference type="EMBL" id="JASNFN010000002">
    <property type="protein sequence ID" value="MDP5181576.1"/>
    <property type="molecule type" value="Genomic_DNA"/>
</dbReference>
<evidence type="ECO:0000313" key="5">
    <source>
        <dbReference type="EMBL" id="MDP5181576.1"/>
    </source>
</evidence>
<dbReference type="InterPro" id="IPR003959">
    <property type="entry name" value="ATPase_AAA_core"/>
</dbReference>
<dbReference type="CDD" id="cd19481">
    <property type="entry name" value="RecA-like_protease"/>
    <property type="match status" value="1"/>
</dbReference>
<evidence type="ECO:0000256" key="2">
    <source>
        <dbReference type="ARBA" id="ARBA00022741"/>
    </source>
</evidence>
<keyword evidence="3 5" id="KW-0067">ATP-binding</keyword>
<evidence type="ECO:0000256" key="3">
    <source>
        <dbReference type="ARBA" id="ARBA00022840"/>
    </source>
</evidence>
<comment type="caution">
    <text evidence="5">The sequence shown here is derived from an EMBL/GenBank/DDBJ whole genome shotgun (WGS) entry which is preliminary data.</text>
</comment>
<dbReference type="SMART" id="SM00382">
    <property type="entry name" value="AAA"/>
    <property type="match status" value="1"/>
</dbReference>
<dbReference type="InterPro" id="IPR027417">
    <property type="entry name" value="P-loop_NTPase"/>
</dbReference>